<dbReference type="AlphaFoldDB" id="A0A5S4ZWP3"/>
<dbReference type="InterPro" id="IPR000014">
    <property type="entry name" value="PAS"/>
</dbReference>
<dbReference type="PANTHER" id="PTHR43547:SF3">
    <property type="entry name" value="SENSOR PROTEIN CITS"/>
    <property type="match status" value="1"/>
</dbReference>
<evidence type="ECO:0000256" key="2">
    <source>
        <dbReference type="ARBA" id="ARBA00004651"/>
    </source>
</evidence>
<dbReference type="InterPro" id="IPR039506">
    <property type="entry name" value="SPOB_a"/>
</dbReference>
<name>A0A5S4ZWP3_9FIRM</name>
<dbReference type="SUPFAM" id="SSF103190">
    <property type="entry name" value="Sensory domain-like"/>
    <property type="match status" value="1"/>
</dbReference>
<dbReference type="Pfam" id="PF17203">
    <property type="entry name" value="sCache_3_2"/>
    <property type="match status" value="1"/>
</dbReference>
<dbReference type="InterPro" id="IPR005467">
    <property type="entry name" value="His_kinase_dom"/>
</dbReference>
<comment type="catalytic activity">
    <reaction evidence="1">
        <text>ATP + protein L-histidine = ADP + protein N-phospho-L-histidine.</text>
        <dbReference type="EC" id="2.7.13.3"/>
    </reaction>
</comment>
<evidence type="ECO:0000256" key="3">
    <source>
        <dbReference type="ARBA" id="ARBA00012438"/>
    </source>
</evidence>
<evidence type="ECO:0000313" key="17">
    <source>
        <dbReference type="Proteomes" id="UP000323166"/>
    </source>
</evidence>
<proteinExistence type="predicted"/>
<dbReference type="EC" id="2.7.13.3" evidence="3"/>
<evidence type="ECO:0000256" key="7">
    <source>
        <dbReference type="ARBA" id="ARBA00022692"/>
    </source>
</evidence>
<keyword evidence="11 14" id="KW-1133">Transmembrane helix</keyword>
<dbReference type="GO" id="GO:0005886">
    <property type="term" value="C:plasma membrane"/>
    <property type="evidence" value="ECO:0007669"/>
    <property type="project" value="UniProtKB-SubCell"/>
</dbReference>
<dbReference type="RefSeq" id="WP_166510678.1">
    <property type="nucleotide sequence ID" value="NZ_VNHM01000002.1"/>
</dbReference>
<dbReference type="GO" id="GO:0006355">
    <property type="term" value="P:regulation of DNA-templated transcription"/>
    <property type="evidence" value="ECO:0007669"/>
    <property type="project" value="InterPro"/>
</dbReference>
<evidence type="ECO:0000256" key="1">
    <source>
        <dbReference type="ARBA" id="ARBA00000085"/>
    </source>
</evidence>
<dbReference type="Pfam" id="PF14689">
    <property type="entry name" value="SPOB_a"/>
    <property type="match status" value="1"/>
</dbReference>
<dbReference type="GO" id="GO:0000155">
    <property type="term" value="F:phosphorelay sensor kinase activity"/>
    <property type="evidence" value="ECO:0007669"/>
    <property type="project" value="InterPro"/>
</dbReference>
<dbReference type="Pfam" id="PF02518">
    <property type="entry name" value="HATPase_c"/>
    <property type="match status" value="1"/>
</dbReference>
<evidence type="ECO:0000256" key="12">
    <source>
        <dbReference type="ARBA" id="ARBA00023012"/>
    </source>
</evidence>
<evidence type="ECO:0000256" key="13">
    <source>
        <dbReference type="ARBA" id="ARBA00023136"/>
    </source>
</evidence>
<dbReference type="InterPro" id="IPR036890">
    <property type="entry name" value="HATPase_C_sf"/>
</dbReference>
<dbReference type="Gene3D" id="1.10.287.130">
    <property type="match status" value="1"/>
</dbReference>
<comment type="subcellular location">
    <subcellularLocation>
        <location evidence="2">Cell membrane</location>
        <topology evidence="2">Multi-pass membrane protein</topology>
    </subcellularLocation>
</comment>
<dbReference type="FunFam" id="3.30.450.20:FF:000018">
    <property type="entry name" value="Sensor histidine kinase DcuS"/>
    <property type="match status" value="1"/>
</dbReference>
<keyword evidence="5" id="KW-0597">Phosphoprotein</keyword>
<evidence type="ECO:0000259" key="15">
    <source>
        <dbReference type="PROSITE" id="PS50109"/>
    </source>
</evidence>
<dbReference type="SMART" id="SM00091">
    <property type="entry name" value="PAS"/>
    <property type="match status" value="1"/>
</dbReference>
<accession>A0A5S4ZWP3</accession>
<reference evidence="16 17" key="1">
    <citation type="submission" date="2019-07" db="EMBL/GenBank/DDBJ databases">
        <title>Genomic Encyclopedia of Type Strains, Phase I: the one thousand microbial genomes (KMG-I) project.</title>
        <authorList>
            <person name="Kyrpides N."/>
        </authorList>
    </citation>
    <scope>NUCLEOTIDE SEQUENCE [LARGE SCALE GENOMIC DNA]</scope>
    <source>
        <strain evidence="16 17">DSM 6562</strain>
    </source>
</reference>
<keyword evidence="7 14" id="KW-0812">Transmembrane</keyword>
<keyword evidence="8" id="KW-0547">Nucleotide-binding</keyword>
<dbReference type="Proteomes" id="UP000323166">
    <property type="component" value="Unassembled WGS sequence"/>
</dbReference>
<dbReference type="InterPro" id="IPR035965">
    <property type="entry name" value="PAS-like_dom_sf"/>
</dbReference>
<sequence length="546" mass="60737">MRSIFLIKPLTIRTKMALFSFGLVLLAIMVGGFLLIQKVTVMFEDEMGLHALAIARTLAQMDEIKDNVGQPNGWEVIQPIAEKTRLATGVAYIVVLDMHKIRYSHPVQDRIGKKFTDQDIGAALANHELISRAEGVLGPSIRAFVPIKVDEGTRQVGVVVVGVLTPTAVQIWRSIHVKIYSFLAVGLVIGLLGSLFLAHNIKKAMLSMEPGEIARLLQERIAIFQAMSEGVVAIDTNLRITVLNEEARRLLGLENDVVGRYVYDVIPDSNLPEIIKSGKPVFNQERVINNTIIISNRLPVKVNGEIVGAVSTFKDKTEVNALAEELTGVKLFVEALRVQNHENANKLHTIAGLVELGHYQQAIDYIFDITGEQQKVTGLINKQIHDYRMAGLLLGKFARSKELKIELNIDPKSYLKYIPDKINSSDLVIIAGNLIENAFEAVQQAGNEKRKVYFKIYDTAEQITIEVRDWGPGIDPQLEHKIFEQGFSTKGTGRGIGLHLVKRTVENLNGSIKIIRPENTGVLFKVMLPKQCKPGDGDIEYPRVDY</sequence>
<dbReference type="InterPro" id="IPR013767">
    <property type="entry name" value="PAS_fold"/>
</dbReference>
<dbReference type="InterPro" id="IPR033463">
    <property type="entry name" value="sCache_3"/>
</dbReference>
<keyword evidence="9 16" id="KW-0418">Kinase</keyword>
<feature type="transmembrane region" description="Helical" evidence="14">
    <location>
        <begin position="179"/>
        <end position="198"/>
    </location>
</feature>
<organism evidence="16 17">
    <name type="scientific">Desulfallas thermosapovorans DSM 6562</name>
    <dbReference type="NCBI Taxonomy" id="1121431"/>
    <lineage>
        <taxon>Bacteria</taxon>
        <taxon>Bacillati</taxon>
        <taxon>Bacillota</taxon>
        <taxon>Clostridia</taxon>
        <taxon>Eubacteriales</taxon>
        <taxon>Desulfallaceae</taxon>
        <taxon>Desulfallas</taxon>
    </lineage>
</organism>
<dbReference type="GO" id="GO:0005524">
    <property type="term" value="F:ATP binding"/>
    <property type="evidence" value="ECO:0007669"/>
    <property type="project" value="UniProtKB-KW"/>
</dbReference>
<gene>
    <name evidence="16" type="ORF">LX24_00643</name>
</gene>
<dbReference type="EMBL" id="VNHM01000002">
    <property type="protein sequence ID" value="TYO97448.1"/>
    <property type="molecule type" value="Genomic_DNA"/>
</dbReference>
<evidence type="ECO:0000256" key="4">
    <source>
        <dbReference type="ARBA" id="ARBA00022475"/>
    </source>
</evidence>
<keyword evidence="13 14" id="KW-0472">Membrane</keyword>
<dbReference type="Gene3D" id="3.30.565.10">
    <property type="entry name" value="Histidine kinase-like ATPase, C-terminal domain"/>
    <property type="match status" value="1"/>
</dbReference>
<dbReference type="Pfam" id="PF00989">
    <property type="entry name" value="PAS"/>
    <property type="match status" value="1"/>
</dbReference>
<evidence type="ECO:0000313" key="16">
    <source>
        <dbReference type="EMBL" id="TYO97448.1"/>
    </source>
</evidence>
<dbReference type="SMART" id="SM00387">
    <property type="entry name" value="HATPase_c"/>
    <property type="match status" value="1"/>
</dbReference>
<dbReference type="InterPro" id="IPR016120">
    <property type="entry name" value="Sig_transdc_His_kin_SpoOB"/>
</dbReference>
<feature type="transmembrane region" description="Helical" evidence="14">
    <location>
        <begin position="16"/>
        <end position="36"/>
    </location>
</feature>
<comment type="caution">
    <text evidence="16">The sequence shown here is derived from an EMBL/GenBank/DDBJ whole genome shotgun (WGS) entry which is preliminary data.</text>
</comment>
<dbReference type="InterPro" id="IPR004358">
    <property type="entry name" value="Sig_transdc_His_kin-like_C"/>
</dbReference>
<keyword evidence="17" id="KW-1185">Reference proteome</keyword>
<evidence type="ECO:0000256" key="14">
    <source>
        <dbReference type="SAM" id="Phobius"/>
    </source>
</evidence>
<keyword evidence="4" id="KW-1003">Cell membrane</keyword>
<keyword evidence="6" id="KW-0808">Transferase</keyword>
<evidence type="ECO:0000256" key="10">
    <source>
        <dbReference type="ARBA" id="ARBA00022840"/>
    </source>
</evidence>
<keyword evidence="12" id="KW-0902">Two-component regulatory system</keyword>
<dbReference type="PANTHER" id="PTHR43547">
    <property type="entry name" value="TWO-COMPONENT HISTIDINE KINASE"/>
    <property type="match status" value="1"/>
</dbReference>
<evidence type="ECO:0000256" key="9">
    <source>
        <dbReference type="ARBA" id="ARBA00022777"/>
    </source>
</evidence>
<dbReference type="SUPFAM" id="SSF55890">
    <property type="entry name" value="Sporulation response regulatory protein Spo0B"/>
    <property type="match status" value="1"/>
</dbReference>
<evidence type="ECO:0000256" key="11">
    <source>
        <dbReference type="ARBA" id="ARBA00022989"/>
    </source>
</evidence>
<dbReference type="PROSITE" id="PS50109">
    <property type="entry name" value="HIS_KIN"/>
    <property type="match status" value="1"/>
</dbReference>
<dbReference type="Gene3D" id="3.30.450.20">
    <property type="entry name" value="PAS domain"/>
    <property type="match status" value="2"/>
</dbReference>
<evidence type="ECO:0000256" key="8">
    <source>
        <dbReference type="ARBA" id="ARBA00022741"/>
    </source>
</evidence>
<dbReference type="CDD" id="cd00130">
    <property type="entry name" value="PAS"/>
    <property type="match status" value="1"/>
</dbReference>
<evidence type="ECO:0000256" key="6">
    <source>
        <dbReference type="ARBA" id="ARBA00022679"/>
    </source>
</evidence>
<dbReference type="SUPFAM" id="SSF55785">
    <property type="entry name" value="PYP-like sensor domain (PAS domain)"/>
    <property type="match status" value="1"/>
</dbReference>
<dbReference type="PRINTS" id="PR00344">
    <property type="entry name" value="BCTRLSENSOR"/>
</dbReference>
<dbReference type="InterPro" id="IPR003594">
    <property type="entry name" value="HATPase_dom"/>
</dbReference>
<keyword evidence="10" id="KW-0067">ATP-binding</keyword>
<protein>
    <recommendedName>
        <fullName evidence="3">histidine kinase</fullName>
        <ecNumber evidence="3">2.7.13.3</ecNumber>
    </recommendedName>
</protein>
<dbReference type="InterPro" id="IPR029151">
    <property type="entry name" value="Sensor-like_sf"/>
</dbReference>
<evidence type="ECO:0000256" key="5">
    <source>
        <dbReference type="ARBA" id="ARBA00022553"/>
    </source>
</evidence>
<feature type="domain" description="Histidine kinase" evidence="15">
    <location>
        <begin position="317"/>
        <end position="532"/>
    </location>
</feature>
<dbReference type="SUPFAM" id="SSF55874">
    <property type="entry name" value="ATPase domain of HSP90 chaperone/DNA topoisomerase II/histidine kinase"/>
    <property type="match status" value="1"/>
</dbReference>